<evidence type="ECO:0000313" key="2">
    <source>
        <dbReference type="EMBL" id="KIM58315.1"/>
    </source>
</evidence>
<gene>
    <name evidence="2" type="ORF">SCLCIDRAFT_28106</name>
</gene>
<dbReference type="HOGENOM" id="CLU_1469056_0_0_1"/>
<feature type="region of interest" description="Disordered" evidence="1">
    <location>
        <begin position="129"/>
        <end position="161"/>
    </location>
</feature>
<dbReference type="Proteomes" id="UP000053989">
    <property type="component" value="Unassembled WGS sequence"/>
</dbReference>
<reference evidence="3" key="2">
    <citation type="submission" date="2015-01" db="EMBL/GenBank/DDBJ databases">
        <title>Evolutionary Origins and Diversification of the Mycorrhizal Mutualists.</title>
        <authorList>
            <consortium name="DOE Joint Genome Institute"/>
            <consortium name="Mycorrhizal Genomics Consortium"/>
            <person name="Kohler A."/>
            <person name="Kuo A."/>
            <person name="Nagy L.G."/>
            <person name="Floudas D."/>
            <person name="Copeland A."/>
            <person name="Barry K.W."/>
            <person name="Cichocki N."/>
            <person name="Veneault-Fourrey C."/>
            <person name="LaButti K."/>
            <person name="Lindquist E.A."/>
            <person name="Lipzen A."/>
            <person name="Lundell T."/>
            <person name="Morin E."/>
            <person name="Murat C."/>
            <person name="Riley R."/>
            <person name="Ohm R."/>
            <person name="Sun H."/>
            <person name="Tunlid A."/>
            <person name="Henrissat B."/>
            <person name="Grigoriev I.V."/>
            <person name="Hibbett D.S."/>
            <person name="Martin F."/>
        </authorList>
    </citation>
    <scope>NUCLEOTIDE SEQUENCE [LARGE SCALE GENOMIC DNA]</scope>
    <source>
        <strain evidence="3">Foug A</strain>
    </source>
</reference>
<reference evidence="2 3" key="1">
    <citation type="submission" date="2014-04" db="EMBL/GenBank/DDBJ databases">
        <authorList>
            <consortium name="DOE Joint Genome Institute"/>
            <person name="Kuo A."/>
            <person name="Kohler A."/>
            <person name="Nagy L.G."/>
            <person name="Floudas D."/>
            <person name="Copeland A."/>
            <person name="Barry K.W."/>
            <person name="Cichocki N."/>
            <person name="Veneault-Fourrey C."/>
            <person name="LaButti K."/>
            <person name="Lindquist E.A."/>
            <person name="Lipzen A."/>
            <person name="Lundell T."/>
            <person name="Morin E."/>
            <person name="Murat C."/>
            <person name="Sun H."/>
            <person name="Tunlid A."/>
            <person name="Henrissat B."/>
            <person name="Grigoriev I.V."/>
            <person name="Hibbett D.S."/>
            <person name="Martin F."/>
            <person name="Nordberg H.P."/>
            <person name="Cantor M.N."/>
            <person name="Hua S.X."/>
        </authorList>
    </citation>
    <scope>NUCLEOTIDE SEQUENCE [LARGE SCALE GENOMIC DNA]</scope>
    <source>
        <strain evidence="2 3">Foug A</strain>
    </source>
</reference>
<dbReference type="InParanoid" id="A0A0C3DC69"/>
<protein>
    <submittedName>
        <fullName evidence="2">Uncharacterized protein</fullName>
    </submittedName>
</protein>
<organism evidence="2 3">
    <name type="scientific">Scleroderma citrinum Foug A</name>
    <dbReference type="NCBI Taxonomy" id="1036808"/>
    <lineage>
        <taxon>Eukaryota</taxon>
        <taxon>Fungi</taxon>
        <taxon>Dikarya</taxon>
        <taxon>Basidiomycota</taxon>
        <taxon>Agaricomycotina</taxon>
        <taxon>Agaricomycetes</taxon>
        <taxon>Agaricomycetidae</taxon>
        <taxon>Boletales</taxon>
        <taxon>Sclerodermatineae</taxon>
        <taxon>Sclerodermataceae</taxon>
        <taxon>Scleroderma</taxon>
    </lineage>
</organism>
<keyword evidence="3" id="KW-1185">Reference proteome</keyword>
<feature type="compositionally biased region" description="Low complexity" evidence="1">
    <location>
        <begin position="149"/>
        <end position="160"/>
    </location>
</feature>
<accession>A0A0C3DC69</accession>
<evidence type="ECO:0000256" key="1">
    <source>
        <dbReference type="SAM" id="MobiDB-lite"/>
    </source>
</evidence>
<name>A0A0C3DC69_9AGAM</name>
<evidence type="ECO:0000313" key="3">
    <source>
        <dbReference type="Proteomes" id="UP000053989"/>
    </source>
</evidence>
<proteinExistence type="predicted"/>
<sequence>MRWTIWLELDPGLRFDEADASTHQHRFPYLHSSNPTRLSPKQTLDIFQKLSSLQKESMVDTRPSQKVEVIRTPLLFTPATIASTPSSSSSPVPVELSPCRLMTASTARHPSTRLPLFSGEPVVFGTKAEDTASTTRNETGVPPQGQAASSVDPSLSLSPSRKQIQNHRLVGLIPSPLLLAKNSQ</sequence>
<dbReference type="EMBL" id="KN822087">
    <property type="protein sequence ID" value="KIM58315.1"/>
    <property type="molecule type" value="Genomic_DNA"/>
</dbReference>
<dbReference type="AlphaFoldDB" id="A0A0C3DC69"/>